<name>A0A0F7IKF0_9CAUD</name>
<evidence type="ECO:0000313" key="1">
    <source>
        <dbReference type="EMBL" id="AKG94195.1"/>
    </source>
</evidence>
<dbReference type="Proteomes" id="UP000204415">
    <property type="component" value="Segment"/>
</dbReference>
<gene>
    <name evidence="1" type="ORF">P12002L_0021</name>
</gene>
<dbReference type="GeneID" id="26636100"/>
<protein>
    <submittedName>
        <fullName evidence="1">Uncharacterized protein</fullName>
    </submittedName>
</protein>
<keyword evidence="2" id="KW-1185">Reference proteome</keyword>
<dbReference type="EMBL" id="KR136259">
    <property type="protein sequence ID" value="AKG94195.1"/>
    <property type="molecule type" value="Genomic_DNA"/>
</dbReference>
<dbReference type="RefSeq" id="YP_009209681.1">
    <property type="nucleotide sequence ID" value="NC_028924.1"/>
</dbReference>
<organism evidence="1 2">
    <name type="scientific">Polaribacter phage P12002L</name>
    <dbReference type="NCBI Taxonomy" id="1647386"/>
    <lineage>
        <taxon>Viruses</taxon>
        <taxon>Duplodnaviria</taxon>
        <taxon>Heunggongvirae</taxon>
        <taxon>Uroviricota</taxon>
        <taxon>Caudoviricetes</taxon>
        <taxon>Incheonvirus</taxon>
        <taxon>Incheonvirus P12002L</taxon>
    </lineage>
</organism>
<dbReference type="KEGG" id="vg:26636100"/>
<sequence>MATIADIGNLVNCGVGVDLGTGSKGCEAVLKATTSLWLTPKGSKFDKTKEFTQEYIAELQAERKLIVLSGIKEFTTNKEENVKETDADGTISVTRKGLYAFNVKFKKGFSYQAALSSLDSFGAYDVLFVDQDGNVLGTVANDESLKGITTGMIDADGIGFATFSTSMMQGFTFQFLDPSEVDSDYFFISNKELDWKPQKQEGVNEVVLSYASTPADSGTTITVKAKLKQGGKPFTGAAFGDFIVKINGVTSNPTASSEVDGVYTLTISSISTNDVITVALYDNANNRSGISVDEDIFKSATISATVV</sequence>
<reference evidence="1 2" key="1">
    <citation type="journal article" date="2015" name="Stand. Genomic Sci.">
        <title>Complete genome sequences of bacteriophages P12002L and P12002S, two lytic phages that infect a marine Polaribacter strain.</title>
        <authorList>
            <person name="Kang I."/>
            <person name="Jang H."/>
            <person name="Cho J.-C."/>
        </authorList>
    </citation>
    <scope>NUCLEOTIDE SEQUENCE [LARGE SCALE GENOMIC DNA]</scope>
</reference>
<dbReference type="OrthoDB" id="29690at10239"/>
<accession>A0A0F7IKF0</accession>
<evidence type="ECO:0000313" key="2">
    <source>
        <dbReference type="Proteomes" id="UP000204415"/>
    </source>
</evidence>
<proteinExistence type="predicted"/>